<gene>
    <name evidence="1" type="ORF">GA0070564_103566</name>
</gene>
<organism evidence="1 2">
    <name type="scientific">Micromonospora mirobrigensis</name>
    <dbReference type="NCBI Taxonomy" id="262898"/>
    <lineage>
        <taxon>Bacteria</taxon>
        <taxon>Bacillati</taxon>
        <taxon>Actinomycetota</taxon>
        <taxon>Actinomycetes</taxon>
        <taxon>Micromonosporales</taxon>
        <taxon>Micromonosporaceae</taxon>
        <taxon>Micromonospora</taxon>
    </lineage>
</organism>
<protein>
    <submittedName>
        <fullName evidence="1">Uncharacterized protein</fullName>
    </submittedName>
</protein>
<sequence>MIDAELAARICDLDRVRRTWADCRAGRYEVGVQPGHPLGFYSHAYAGEVALCRVLADPTGELAALRAETAAYPPALGEALRGGGWEAGFLVDNAAKAASAGDSGYVAGCLFRAVGVLVQALHGRAGRWLVNEKGMIASAGRLPGAPPDFTSRAQALLGSVGRTPEELAATVDAARRLVADVLG</sequence>
<dbReference type="RefSeq" id="WP_245669968.1">
    <property type="nucleotide sequence ID" value="NZ_FMCX01000003.1"/>
</dbReference>
<accession>A0A1C4Y630</accession>
<evidence type="ECO:0000313" key="1">
    <source>
        <dbReference type="EMBL" id="SCF16154.1"/>
    </source>
</evidence>
<keyword evidence="2" id="KW-1185">Reference proteome</keyword>
<reference evidence="2" key="1">
    <citation type="submission" date="2016-06" db="EMBL/GenBank/DDBJ databases">
        <authorList>
            <person name="Varghese N."/>
            <person name="Submissions Spin"/>
        </authorList>
    </citation>
    <scope>NUCLEOTIDE SEQUENCE [LARGE SCALE GENOMIC DNA]</scope>
    <source>
        <strain evidence="2">DSM 44830</strain>
    </source>
</reference>
<name>A0A1C4Y630_9ACTN</name>
<dbReference type="STRING" id="262898.GA0070564_103566"/>
<evidence type="ECO:0000313" key="2">
    <source>
        <dbReference type="Proteomes" id="UP000199504"/>
    </source>
</evidence>
<dbReference type="Proteomes" id="UP000199504">
    <property type="component" value="Unassembled WGS sequence"/>
</dbReference>
<dbReference type="EMBL" id="FMCX01000003">
    <property type="protein sequence ID" value="SCF16154.1"/>
    <property type="molecule type" value="Genomic_DNA"/>
</dbReference>
<proteinExistence type="predicted"/>
<dbReference type="AlphaFoldDB" id="A0A1C4Y630"/>